<evidence type="ECO:0000313" key="2">
    <source>
        <dbReference type="EMBL" id="MDS0259543.1"/>
    </source>
</evidence>
<feature type="transmembrane region" description="Helical" evidence="1">
    <location>
        <begin position="182"/>
        <end position="199"/>
    </location>
</feature>
<comment type="caution">
    <text evidence="2">The sequence shown here is derived from an EMBL/GenBank/DDBJ whole genome shotgun (WGS) entry which is preliminary data.</text>
</comment>
<proteinExistence type="predicted"/>
<organism evidence="2 3">
    <name type="scientific">Haloarcula saliterrae</name>
    <dbReference type="NCBI Taxonomy" id="2950534"/>
    <lineage>
        <taxon>Archaea</taxon>
        <taxon>Methanobacteriati</taxon>
        <taxon>Methanobacteriota</taxon>
        <taxon>Stenosarchaea group</taxon>
        <taxon>Halobacteria</taxon>
        <taxon>Halobacteriales</taxon>
        <taxon>Haloarculaceae</taxon>
        <taxon>Haloarcula</taxon>
    </lineage>
</organism>
<reference evidence="2 3" key="1">
    <citation type="submission" date="2022-06" db="EMBL/GenBank/DDBJ databases">
        <title>Haloarcula sp. a new haloarchaeum isolate from saline soil.</title>
        <authorList>
            <person name="Strakova D."/>
            <person name="Galisteo C."/>
            <person name="Sanchez-Porro C."/>
            <person name="Ventosa A."/>
        </authorList>
    </citation>
    <scope>NUCLEOTIDE SEQUENCE [LARGE SCALE GENOMIC DNA]</scope>
    <source>
        <strain evidence="2 3">S1CR25-12</strain>
    </source>
</reference>
<keyword evidence="1" id="KW-0472">Membrane</keyword>
<gene>
    <name evidence="2" type="ORF">NDI56_09075</name>
</gene>
<keyword evidence="1" id="KW-0812">Transmembrane</keyword>
<feature type="transmembrane region" description="Helical" evidence="1">
    <location>
        <begin position="14"/>
        <end position="36"/>
    </location>
</feature>
<keyword evidence="3" id="KW-1185">Reference proteome</keyword>
<sequence>MSPSSPASRSSDSLWGVLVGTYLGLLATPLALLAVVRLGVESAGLLYGVSLAALTAVLGLGWWATARWDGTAVRLGATRLRWLPAALPVPYAVGGFASLSATGVVGLLAFFFGLGATVLGLVLGVMARTRYTDAVLDGVDIACAFHAGWPAAARRRLGVVAGAVVVVGGACFVGSLFTDGSLLQLAGQLLFPVGFVLYTSTEKREYTVSPAGLEQRMPVARRLSRWDAFESYSRTADALVLHRPCRLDARFALSDLDDPDAVEAAVARHLPAA</sequence>
<accession>A0ABU2FB87</accession>
<dbReference type="Proteomes" id="UP001259659">
    <property type="component" value="Unassembled WGS sequence"/>
</dbReference>
<feature type="transmembrane region" description="Helical" evidence="1">
    <location>
        <begin position="157"/>
        <end position="176"/>
    </location>
</feature>
<evidence type="ECO:0000313" key="3">
    <source>
        <dbReference type="Proteomes" id="UP001259659"/>
    </source>
</evidence>
<evidence type="ECO:0000256" key="1">
    <source>
        <dbReference type="SAM" id="Phobius"/>
    </source>
</evidence>
<dbReference type="RefSeq" id="WP_310919154.1">
    <property type="nucleotide sequence ID" value="NZ_JAMQON010000002.1"/>
</dbReference>
<keyword evidence="1" id="KW-1133">Transmembrane helix</keyword>
<name>A0ABU2FB87_9EURY</name>
<protein>
    <recommendedName>
        <fullName evidence="4">PH domain-containing protein</fullName>
    </recommendedName>
</protein>
<evidence type="ECO:0008006" key="4">
    <source>
        <dbReference type="Google" id="ProtNLM"/>
    </source>
</evidence>
<dbReference type="EMBL" id="JAMQON010000002">
    <property type="protein sequence ID" value="MDS0259543.1"/>
    <property type="molecule type" value="Genomic_DNA"/>
</dbReference>
<feature type="transmembrane region" description="Helical" evidence="1">
    <location>
        <begin position="96"/>
        <end position="123"/>
    </location>
</feature>
<feature type="transmembrane region" description="Helical" evidence="1">
    <location>
        <begin position="43"/>
        <end position="64"/>
    </location>
</feature>